<dbReference type="InterPro" id="IPR036942">
    <property type="entry name" value="Beta-barrel_TonB_sf"/>
</dbReference>
<feature type="signal peptide" evidence="12">
    <location>
        <begin position="1"/>
        <end position="24"/>
    </location>
</feature>
<dbReference type="Pfam" id="PF07715">
    <property type="entry name" value="Plug"/>
    <property type="match status" value="1"/>
</dbReference>
<keyword evidence="3 10" id="KW-0813">Transport</keyword>
<evidence type="ECO:0000256" key="3">
    <source>
        <dbReference type="ARBA" id="ARBA00022448"/>
    </source>
</evidence>
<dbReference type="InterPro" id="IPR039426">
    <property type="entry name" value="TonB-dep_rcpt-like"/>
</dbReference>
<dbReference type="Proteomes" id="UP000503162">
    <property type="component" value="Chromosome"/>
</dbReference>
<dbReference type="PANTHER" id="PTHR32552:SF83">
    <property type="entry name" value="BLR3904 PROTEIN"/>
    <property type="match status" value="1"/>
</dbReference>
<proteinExistence type="inferred from homology"/>
<feature type="domain" description="TonB-dependent receptor plug" evidence="14">
    <location>
        <begin position="61"/>
        <end position="159"/>
    </location>
</feature>
<evidence type="ECO:0000313" key="15">
    <source>
        <dbReference type="EMBL" id="QIM52144.1"/>
    </source>
</evidence>
<dbReference type="PANTHER" id="PTHR32552">
    <property type="entry name" value="FERRICHROME IRON RECEPTOR-RELATED"/>
    <property type="match status" value="1"/>
</dbReference>
<dbReference type="EMBL" id="CP049989">
    <property type="protein sequence ID" value="QIM52144.1"/>
    <property type="molecule type" value="Genomic_DNA"/>
</dbReference>
<name>A0A6G8IG00_9BURK</name>
<sequence length="726" mass="79640">MATHNRFRLLPVALAAALCATAHAQPAQPAPRADTTLAPVTIRSAAQDATADVTGFGDQPLSSTPVSATVVGSDAIADSGARTLRDLYRFDSSVGDAYNAAGYYDYASVRGFVLDPSYNYRRDGLPISAETSLSLEHLERVELLKGTSGIQAGTSAPGGLFNAVVKRPTNEPLRRLRAEVNSNGNALTHLDLGGRLAEGDFGYRLNLAGERLKGEARGTEGWRGLAALAVDARLSRDSLLEAEFELSRRRQPSVPGLSLLGNALPPADPKININTQPWSQPVDFRNFSGSLRYTQAIDARWNWQAQLGTQRLRTDDFLAYPFGCFDAGSGTYYADRYCPNGDFDLYDFRSLNEKRNTTAAQWRINGQFETGAVGHKLSAGVLTSRLRVRGQPQADNNAAVGTGNLFTLPTLPADPSFTDPFTNRTERSTEFFATDVIQWTPALQTWLGLRHTRLDRQSVRTDGSRATDYSQDFTTPWLAMSVKLSPVHTAYASWGQGVESEVVAGRARYTNNGEALPALKSDQWEIGVKADDGRSRWHATLFNVARPVSADRLNTGASCSDSTPGSCTRVIDGEARHRGLELGGGRRSGAWSYDTSVTWIDAERRDSVLTPALNGKRPTNVPQWVLRANLGYSVAAVPGLRLGAHLSHEGNRTVLPDESIKIPSWTRVDASLRYDTRLMNRPTTWTVAIHNLFDRRYFQESPYQYEHVYLFPGASRTLRVAMDTAF</sequence>
<dbReference type="AlphaFoldDB" id="A0A6G8IG00"/>
<accession>A0A6G8IG00</accession>
<evidence type="ECO:0000256" key="5">
    <source>
        <dbReference type="ARBA" id="ARBA00022692"/>
    </source>
</evidence>
<keyword evidence="9 10" id="KW-0998">Cell outer membrane</keyword>
<evidence type="ECO:0000256" key="1">
    <source>
        <dbReference type="ARBA" id="ARBA00004571"/>
    </source>
</evidence>
<evidence type="ECO:0000256" key="7">
    <source>
        <dbReference type="ARBA" id="ARBA00023136"/>
    </source>
</evidence>
<dbReference type="GO" id="GO:0038023">
    <property type="term" value="F:signaling receptor activity"/>
    <property type="evidence" value="ECO:0007669"/>
    <property type="project" value="InterPro"/>
</dbReference>
<dbReference type="InterPro" id="IPR010105">
    <property type="entry name" value="TonB_sidphr_rcpt"/>
</dbReference>
<comment type="similarity">
    <text evidence="2 10 11">Belongs to the TonB-dependent receptor family.</text>
</comment>
<evidence type="ECO:0000259" key="14">
    <source>
        <dbReference type="Pfam" id="PF07715"/>
    </source>
</evidence>
<keyword evidence="12" id="KW-0732">Signal</keyword>
<comment type="subcellular location">
    <subcellularLocation>
        <location evidence="1 10">Cell outer membrane</location>
        <topology evidence="1 10">Multi-pass membrane protein</topology>
    </subcellularLocation>
</comment>
<reference evidence="15 16" key="1">
    <citation type="submission" date="2020-03" db="EMBL/GenBank/DDBJ databases">
        <title>Hydrogenophaga sp. nov. isolated from cyanobacterial mat.</title>
        <authorList>
            <person name="Thorat V."/>
            <person name="Kirdat K."/>
            <person name="Tiwarekar B."/>
            <person name="Costa E.D."/>
            <person name="Yadav A."/>
        </authorList>
    </citation>
    <scope>NUCLEOTIDE SEQUENCE [LARGE SCALE GENOMIC DNA]</scope>
    <source>
        <strain evidence="15 16">BA0156</strain>
    </source>
</reference>
<evidence type="ECO:0000256" key="4">
    <source>
        <dbReference type="ARBA" id="ARBA00022452"/>
    </source>
</evidence>
<gene>
    <name evidence="15" type="ORF">G9Q37_08325</name>
</gene>
<dbReference type="GO" id="GO:0009279">
    <property type="term" value="C:cell outer membrane"/>
    <property type="evidence" value="ECO:0007669"/>
    <property type="project" value="UniProtKB-SubCell"/>
</dbReference>
<dbReference type="InterPro" id="IPR012910">
    <property type="entry name" value="Plug_dom"/>
</dbReference>
<keyword evidence="6 11" id="KW-0798">TonB box</keyword>
<evidence type="ECO:0000256" key="12">
    <source>
        <dbReference type="SAM" id="SignalP"/>
    </source>
</evidence>
<dbReference type="Gene3D" id="2.40.170.20">
    <property type="entry name" value="TonB-dependent receptor, beta-barrel domain"/>
    <property type="match status" value="1"/>
</dbReference>
<dbReference type="Gene3D" id="2.170.130.10">
    <property type="entry name" value="TonB-dependent receptor, plug domain"/>
    <property type="match status" value="1"/>
</dbReference>
<evidence type="ECO:0000256" key="8">
    <source>
        <dbReference type="ARBA" id="ARBA00023170"/>
    </source>
</evidence>
<evidence type="ECO:0000256" key="6">
    <source>
        <dbReference type="ARBA" id="ARBA00023077"/>
    </source>
</evidence>
<dbReference type="CDD" id="cd01347">
    <property type="entry name" value="ligand_gated_channel"/>
    <property type="match status" value="1"/>
</dbReference>
<feature type="domain" description="TonB-dependent receptor-like beta-barrel" evidence="13">
    <location>
        <begin position="234"/>
        <end position="692"/>
    </location>
</feature>
<dbReference type="GO" id="GO:0015344">
    <property type="term" value="F:siderophore uptake transmembrane transporter activity"/>
    <property type="evidence" value="ECO:0007669"/>
    <property type="project" value="TreeGrafter"/>
</dbReference>
<keyword evidence="8 15" id="KW-0675">Receptor</keyword>
<dbReference type="InterPro" id="IPR037066">
    <property type="entry name" value="Plug_dom_sf"/>
</dbReference>
<dbReference type="InterPro" id="IPR000531">
    <property type="entry name" value="Beta-barrel_TonB"/>
</dbReference>
<evidence type="ECO:0000256" key="9">
    <source>
        <dbReference type="ARBA" id="ARBA00023237"/>
    </source>
</evidence>
<dbReference type="NCBIfam" id="TIGR01783">
    <property type="entry name" value="TonB-siderophor"/>
    <property type="match status" value="1"/>
</dbReference>
<evidence type="ECO:0000256" key="2">
    <source>
        <dbReference type="ARBA" id="ARBA00009810"/>
    </source>
</evidence>
<dbReference type="KEGG" id="hcz:G9Q37_08325"/>
<dbReference type="Pfam" id="PF00593">
    <property type="entry name" value="TonB_dep_Rec_b-barrel"/>
    <property type="match status" value="1"/>
</dbReference>
<evidence type="ECO:0000259" key="13">
    <source>
        <dbReference type="Pfam" id="PF00593"/>
    </source>
</evidence>
<evidence type="ECO:0000313" key="16">
    <source>
        <dbReference type="Proteomes" id="UP000503162"/>
    </source>
</evidence>
<evidence type="ECO:0000256" key="11">
    <source>
        <dbReference type="RuleBase" id="RU003357"/>
    </source>
</evidence>
<dbReference type="GO" id="GO:0015891">
    <property type="term" value="P:siderophore transport"/>
    <property type="evidence" value="ECO:0007669"/>
    <property type="project" value="InterPro"/>
</dbReference>
<organism evidence="15 16">
    <name type="scientific">Hydrogenophaga crocea</name>
    <dbReference type="NCBI Taxonomy" id="2716225"/>
    <lineage>
        <taxon>Bacteria</taxon>
        <taxon>Pseudomonadati</taxon>
        <taxon>Pseudomonadota</taxon>
        <taxon>Betaproteobacteria</taxon>
        <taxon>Burkholderiales</taxon>
        <taxon>Comamonadaceae</taxon>
        <taxon>Hydrogenophaga</taxon>
    </lineage>
</organism>
<feature type="chain" id="PRO_5026138518" evidence="12">
    <location>
        <begin position="25"/>
        <end position="726"/>
    </location>
</feature>
<dbReference type="PROSITE" id="PS52016">
    <property type="entry name" value="TONB_DEPENDENT_REC_3"/>
    <property type="match status" value="1"/>
</dbReference>
<protein>
    <submittedName>
        <fullName evidence="15">TonB-dependent siderophore receptor</fullName>
    </submittedName>
</protein>
<dbReference type="RefSeq" id="WP_166226747.1">
    <property type="nucleotide sequence ID" value="NZ_CP049989.1"/>
</dbReference>
<evidence type="ECO:0000256" key="10">
    <source>
        <dbReference type="PROSITE-ProRule" id="PRU01360"/>
    </source>
</evidence>
<keyword evidence="16" id="KW-1185">Reference proteome</keyword>
<keyword evidence="5 10" id="KW-0812">Transmembrane</keyword>
<dbReference type="SUPFAM" id="SSF56935">
    <property type="entry name" value="Porins"/>
    <property type="match status" value="1"/>
</dbReference>
<keyword evidence="7 10" id="KW-0472">Membrane</keyword>
<keyword evidence="4 10" id="KW-1134">Transmembrane beta strand</keyword>